<dbReference type="InterPro" id="IPR008979">
    <property type="entry name" value="Galactose-bd-like_sf"/>
</dbReference>
<dbReference type="OrthoDB" id="10418698at2759"/>
<name>A0A8S3TKN0_MYTED</name>
<sequence>MVNPTQDNLTPYGTASQSSNHETSLPENAIKPPISNIFSISSCAHTALVPGPAWWMFHFSSGYAYITNIKLYYRENYAYRMDGFKLYVTNSSTIPPDGYLCYEDGPGLPNPSTTMTIQCRQLGTYIIYYDNTGDYQFGPIIELCYVAITGCRKGMWGTDCYTKCPTVCIGQHCHPENGLCVWGCGEQKCLNNRWDIKTGVCTEGCVREFSQLCNCYKYNITPYGIATQISNFESLPQNAREPPISNAFTSYNYVADQTPEYFWRRYESVRKNRSCKESSDKEIDDAAKDWLRFSLDREGGRKQRRERKNNINNNDTVEIQIEEDNTRGDDQ</sequence>
<dbReference type="AlphaFoldDB" id="A0A8S3TKN0"/>
<reference evidence="2" key="1">
    <citation type="submission" date="2021-03" db="EMBL/GenBank/DDBJ databases">
        <authorList>
            <person name="Bekaert M."/>
        </authorList>
    </citation>
    <scope>NUCLEOTIDE SEQUENCE</scope>
</reference>
<dbReference type="Gene3D" id="2.60.120.260">
    <property type="entry name" value="Galactose-binding domain-like"/>
    <property type="match status" value="1"/>
</dbReference>
<protein>
    <submittedName>
        <fullName evidence="2">Uncharacterized protein</fullName>
    </submittedName>
</protein>
<feature type="region of interest" description="Disordered" evidence="1">
    <location>
        <begin position="299"/>
        <end position="331"/>
    </location>
</feature>
<gene>
    <name evidence="2" type="ORF">MEDL_46920</name>
</gene>
<proteinExistence type="predicted"/>
<evidence type="ECO:0000256" key="1">
    <source>
        <dbReference type="SAM" id="MobiDB-lite"/>
    </source>
</evidence>
<comment type="caution">
    <text evidence="2">The sequence shown here is derived from an EMBL/GenBank/DDBJ whole genome shotgun (WGS) entry which is preliminary data.</text>
</comment>
<accession>A0A8S3TKN0</accession>
<dbReference type="EMBL" id="CAJPWZ010002229">
    <property type="protein sequence ID" value="CAG2234274.1"/>
    <property type="molecule type" value="Genomic_DNA"/>
</dbReference>
<keyword evidence="3" id="KW-1185">Reference proteome</keyword>
<dbReference type="Proteomes" id="UP000683360">
    <property type="component" value="Unassembled WGS sequence"/>
</dbReference>
<evidence type="ECO:0000313" key="2">
    <source>
        <dbReference type="EMBL" id="CAG2234274.1"/>
    </source>
</evidence>
<organism evidence="2 3">
    <name type="scientific">Mytilus edulis</name>
    <name type="common">Blue mussel</name>
    <dbReference type="NCBI Taxonomy" id="6550"/>
    <lineage>
        <taxon>Eukaryota</taxon>
        <taxon>Metazoa</taxon>
        <taxon>Spiralia</taxon>
        <taxon>Lophotrochozoa</taxon>
        <taxon>Mollusca</taxon>
        <taxon>Bivalvia</taxon>
        <taxon>Autobranchia</taxon>
        <taxon>Pteriomorphia</taxon>
        <taxon>Mytilida</taxon>
        <taxon>Mytiloidea</taxon>
        <taxon>Mytilidae</taxon>
        <taxon>Mytilinae</taxon>
        <taxon>Mytilus</taxon>
    </lineage>
</organism>
<feature type="region of interest" description="Disordered" evidence="1">
    <location>
        <begin position="1"/>
        <end position="26"/>
    </location>
</feature>
<dbReference type="SUPFAM" id="SSF49785">
    <property type="entry name" value="Galactose-binding domain-like"/>
    <property type="match status" value="1"/>
</dbReference>
<evidence type="ECO:0000313" key="3">
    <source>
        <dbReference type="Proteomes" id="UP000683360"/>
    </source>
</evidence>